<evidence type="ECO:0000256" key="2">
    <source>
        <dbReference type="SAM" id="Phobius"/>
    </source>
</evidence>
<dbReference type="InterPro" id="IPR036259">
    <property type="entry name" value="MFS_trans_sf"/>
</dbReference>
<evidence type="ECO:0000313" key="4">
    <source>
        <dbReference type="Proteomes" id="UP000231451"/>
    </source>
</evidence>
<keyword evidence="3" id="KW-0813">Transport</keyword>
<dbReference type="PANTHER" id="PTHR11328">
    <property type="entry name" value="MAJOR FACILITATOR SUPERFAMILY DOMAIN-CONTAINING PROTEIN"/>
    <property type="match status" value="1"/>
</dbReference>
<gene>
    <name evidence="3" type="ORF">CSQ87_04595</name>
</gene>
<feature type="transmembrane region" description="Helical" evidence="2">
    <location>
        <begin position="133"/>
        <end position="152"/>
    </location>
</feature>
<keyword evidence="4" id="KW-1185">Reference proteome</keyword>
<dbReference type="Pfam" id="PF13347">
    <property type="entry name" value="MFS_2"/>
    <property type="match status" value="1"/>
</dbReference>
<sequence length="483" mass="53398">MTNPTTTTSAKPAAPAKPTAPTNPAKPDDKVTAKEYAAYFCYGFGQCFSYGIIGSFILIYYTDVVGISSVIASAIFLIARLWDAVFDPLVSGFMDSRAPSKDGKFRKWMKFAPIFVVVATIACFINPDISLTGKIVFCGATYILWGTCYAFSDIPFWSLSTVMSRDRQTRTDLVTTANIGVSAGIAMAGIIMPVMLAQFRQSHTPSQSYLISVAILMIVGFVIMEFGYLFTKERISASAKAEKLTYGQVFEAVKANKYMMMILVIFFLKFFMEMVNNMMIYFFTYNMSDAGLMTGFGLIGTLSALTFFLIPVLTRRFRKIDIVRVLLLTEIVFRVIFFFVGYSNTVLTFVFIGITWCLYGMSNPILSAMLAETIEYSQVKTGHRAEAVVFGGQTFSSKLAIALAGATTGLLLTFLGYQPNVAQSSGTLDGLFFVISILPAIGALLKFLILTKYDYTEAEFKECQRILVERGAEGYKTAPEDLD</sequence>
<dbReference type="InterPro" id="IPR039672">
    <property type="entry name" value="MFS_2"/>
</dbReference>
<dbReference type="GO" id="GO:0008643">
    <property type="term" value="P:carbohydrate transport"/>
    <property type="evidence" value="ECO:0007669"/>
    <property type="project" value="InterPro"/>
</dbReference>
<dbReference type="EMBL" id="PEBK01000003">
    <property type="protein sequence ID" value="PJM75699.1"/>
    <property type="molecule type" value="Genomic_DNA"/>
</dbReference>
<dbReference type="GO" id="GO:0006814">
    <property type="term" value="P:sodium ion transport"/>
    <property type="evidence" value="ECO:0007669"/>
    <property type="project" value="InterPro"/>
</dbReference>
<keyword evidence="3" id="KW-0762">Sugar transport</keyword>
<comment type="caution">
    <text evidence="3">The sequence shown here is derived from an EMBL/GenBank/DDBJ whole genome shotgun (WGS) entry which is preliminary data.</text>
</comment>
<feature type="transmembrane region" description="Helical" evidence="2">
    <location>
        <begin position="430"/>
        <end position="451"/>
    </location>
</feature>
<dbReference type="InterPro" id="IPR001927">
    <property type="entry name" value="Na/Gal_symport"/>
</dbReference>
<feature type="transmembrane region" description="Helical" evidence="2">
    <location>
        <begin position="399"/>
        <end position="418"/>
    </location>
</feature>
<feature type="transmembrane region" description="Helical" evidence="2">
    <location>
        <begin position="290"/>
        <end position="310"/>
    </location>
</feature>
<accession>A0A2M9HFV1</accession>
<dbReference type="GO" id="GO:0005886">
    <property type="term" value="C:plasma membrane"/>
    <property type="evidence" value="ECO:0007669"/>
    <property type="project" value="TreeGrafter"/>
</dbReference>
<dbReference type="OrthoDB" id="181905at2"/>
<keyword evidence="2" id="KW-0472">Membrane</keyword>
<dbReference type="CDD" id="cd17332">
    <property type="entry name" value="MFS_MelB_like"/>
    <property type="match status" value="1"/>
</dbReference>
<organism evidence="3 4">
    <name type="scientific">Bifidobacterium simiarum</name>
    <dbReference type="NCBI Taxonomy" id="2045441"/>
    <lineage>
        <taxon>Bacteria</taxon>
        <taxon>Bacillati</taxon>
        <taxon>Actinomycetota</taxon>
        <taxon>Actinomycetes</taxon>
        <taxon>Bifidobacteriales</taxon>
        <taxon>Bifidobacteriaceae</taxon>
        <taxon>Bifidobacterium</taxon>
    </lineage>
</organism>
<feature type="transmembrane region" description="Helical" evidence="2">
    <location>
        <begin position="209"/>
        <end position="230"/>
    </location>
</feature>
<keyword evidence="2" id="KW-0812">Transmembrane</keyword>
<feature type="compositionally biased region" description="Low complexity" evidence="1">
    <location>
        <begin position="1"/>
        <end position="25"/>
    </location>
</feature>
<dbReference type="Gene3D" id="1.20.1250.20">
    <property type="entry name" value="MFS general substrate transporter like domains"/>
    <property type="match status" value="2"/>
</dbReference>
<feature type="transmembrane region" description="Helical" evidence="2">
    <location>
        <begin position="173"/>
        <end position="197"/>
    </location>
</feature>
<feature type="region of interest" description="Disordered" evidence="1">
    <location>
        <begin position="1"/>
        <end position="27"/>
    </location>
</feature>
<protein>
    <submittedName>
        <fullName evidence="3">Sugar transporter</fullName>
    </submittedName>
</protein>
<dbReference type="Proteomes" id="UP000231451">
    <property type="component" value="Unassembled WGS sequence"/>
</dbReference>
<name>A0A2M9HFV1_9BIFI</name>
<feature type="transmembrane region" description="Helical" evidence="2">
    <location>
        <begin position="258"/>
        <end position="284"/>
    </location>
</feature>
<dbReference type="RefSeq" id="WP_100512704.1">
    <property type="nucleotide sequence ID" value="NZ_PEBK01000003.1"/>
</dbReference>
<proteinExistence type="predicted"/>
<evidence type="ECO:0000256" key="1">
    <source>
        <dbReference type="SAM" id="MobiDB-lite"/>
    </source>
</evidence>
<dbReference type="AlphaFoldDB" id="A0A2M9HFV1"/>
<dbReference type="SUPFAM" id="SSF103473">
    <property type="entry name" value="MFS general substrate transporter"/>
    <property type="match status" value="1"/>
</dbReference>
<feature type="transmembrane region" description="Helical" evidence="2">
    <location>
        <begin position="111"/>
        <end position="127"/>
    </location>
</feature>
<feature type="transmembrane region" description="Helical" evidence="2">
    <location>
        <begin position="36"/>
        <end position="61"/>
    </location>
</feature>
<dbReference type="NCBIfam" id="TIGR00792">
    <property type="entry name" value="gph"/>
    <property type="match status" value="1"/>
</dbReference>
<reference evidence="3 4" key="1">
    <citation type="submission" date="2017-10" db="EMBL/GenBank/DDBJ databases">
        <title>Draft genome sequences of strains TRE 1, TRE 9, TRE H and TRI 7, isolated from tamarins, belonging to four potential novel Bifidobacterium species.</title>
        <authorList>
            <person name="Mattarelli P."/>
            <person name="Modesto M."/>
            <person name="Puglisi E."/>
            <person name="Morelli L."/>
            <person name="Spezio C."/>
            <person name="Bonetti A."/>
            <person name="Sandri C."/>
        </authorList>
    </citation>
    <scope>NUCLEOTIDE SEQUENCE [LARGE SCALE GENOMIC DNA]</scope>
    <source>
        <strain evidence="4">TRI7</strain>
    </source>
</reference>
<feature type="transmembrane region" description="Helical" evidence="2">
    <location>
        <begin position="67"/>
        <end position="90"/>
    </location>
</feature>
<evidence type="ECO:0000313" key="3">
    <source>
        <dbReference type="EMBL" id="PJM75699.1"/>
    </source>
</evidence>
<keyword evidence="2" id="KW-1133">Transmembrane helix</keyword>
<dbReference type="PANTHER" id="PTHR11328:SF43">
    <property type="entry name" value="SULFOQUINOVOSE IMPORTER-RELATED"/>
    <property type="match status" value="1"/>
</dbReference>
<dbReference type="GO" id="GO:0015293">
    <property type="term" value="F:symporter activity"/>
    <property type="evidence" value="ECO:0007669"/>
    <property type="project" value="InterPro"/>
</dbReference>
<feature type="transmembrane region" description="Helical" evidence="2">
    <location>
        <begin position="346"/>
        <end position="371"/>
    </location>
</feature>